<evidence type="ECO:0000313" key="2">
    <source>
        <dbReference type="Proteomes" id="UP000008225"/>
    </source>
</evidence>
<organism evidence="1 2">
    <name type="scientific">Callithrix jacchus</name>
    <name type="common">White-tufted-ear marmoset</name>
    <name type="synonym">Simia Jacchus</name>
    <dbReference type="NCBI Taxonomy" id="9483"/>
    <lineage>
        <taxon>Eukaryota</taxon>
        <taxon>Metazoa</taxon>
        <taxon>Chordata</taxon>
        <taxon>Craniata</taxon>
        <taxon>Vertebrata</taxon>
        <taxon>Euteleostomi</taxon>
        <taxon>Mammalia</taxon>
        <taxon>Eutheria</taxon>
        <taxon>Euarchontoglires</taxon>
        <taxon>Primates</taxon>
        <taxon>Haplorrhini</taxon>
        <taxon>Platyrrhini</taxon>
        <taxon>Cebidae</taxon>
        <taxon>Callitrichinae</taxon>
        <taxon>Callithrix</taxon>
        <taxon>Callithrix</taxon>
    </lineage>
</organism>
<dbReference type="Ensembl" id="ENSCJAT00000143003.1">
    <property type="protein sequence ID" value="ENSCJAP00000090066.1"/>
    <property type="gene ID" value="ENSCJAG00000085203.1"/>
</dbReference>
<dbReference type="AlphaFoldDB" id="A0A8I3WZP7"/>
<accession>A0A8I3WZP7</accession>
<evidence type="ECO:0000313" key="1">
    <source>
        <dbReference type="Ensembl" id="ENSCJAP00000090066.1"/>
    </source>
</evidence>
<dbReference type="PRINTS" id="PR02045">
    <property type="entry name" value="F138DOMAIN"/>
</dbReference>
<reference evidence="1" key="2">
    <citation type="submission" date="2025-08" db="UniProtKB">
        <authorList>
            <consortium name="Ensembl"/>
        </authorList>
    </citation>
    <scope>IDENTIFICATION</scope>
</reference>
<dbReference type="GeneTree" id="ENSGT00940000166898"/>
<dbReference type="Proteomes" id="UP000008225">
    <property type="component" value="Chromosome 4"/>
</dbReference>
<reference evidence="1" key="3">
    <citation type="submission" date="2025-09" db="UniProtKB">
        <authorList>
            <consortium name="Ensembl"/>
        </authorList>
    </citation>
    <scope>IDENTIFICATION</scope>
</reference>
<dbReference type="PANTHER" id="PTHR12138:SF162">
    <property type="entry name" value="CHROMOSOME UNDETERMINED SCAFFOLD_275, WHOLE GENOME SHOTGUN SEQUENCE"/>
    <property type="match status" value="1"/>
</dbReference>
<proteinExistence type="predicted"/>
<dbReference type="PANTHER" id="PTHR12138">
    <property type="entry name" value="PRIMATE-EXPANDED PROTEIN FAMILY"/>
    <property type="match status" value="1"/>
</dbReference>
<name>A0A8I3WZP7_CALJA</name>
<sequence length="129" mass="14468">WGGWHDTLKVTVTRVSSLFLALHLLTKYPWLSHTYSVSPYQLLYFFFSLRQSLTLSQRLECRGAILAHCNLGLPGSNDSPASASRVAGITGTGHHTQLIFCIFSRDKVLLFFPVESLCQLKTGLKQNIK</sequence>
<reference evidence="1 2" key="1">
    <citation type="submission" date="2009-03" db="EMBL/GenBank/DDBJ databases">
        <authorList>
            <person name="Warren W."/>
            <person name="Ye L."/>
            <person name="Minx P."/>
            <person name="Worley K."/>
            <person name="Gibbs R."/>
            <person name="Wilson R.K."/>
        </authorList>
    </citation>
    <scope>NUCLEOTIDE SEQUENCE [LARGE SCALE GENOMIC DNA]</scope>
</reference>
<keyword evidence="2" id="KW-1185">Reference proteome</keyword>
<protein>
    <submittedName>
        <fullName evidence="1">Uncharacterized protein</fullName>
    </submittedName>
</protein>